<keyword evidence="2" id="KW-0238">DNA-binding</keyword>
<dbReference type="InterPro" id="IPR001789">
    <property type="entry name" value="Sig_transdc_resp-reg_receiver"/>
</dbReference>
<feature type="modified residue" description="4-aspartylphosphate" evidence="3">
    <location>
        <position position="65"/>
    </location>
</feature>
<dbReference type="InterPro" id="IPR016032">
    <property type="entry name" value="Sig_transdc_resp-reg_C-effctor"/>
</dbReference>
<dbReference type="PANTHER" id="PTHR43214">
    <property type="entry name" value="TWO-COMPONENT RESPONSE REGULATOR"/>
    <property type="match status" value="1"/>
</dbReference>
<accession>A0A518E4H8</accession>
<reference evidence="6 7" key="1">
    <citation type="submission" date="2019-02" db="EMBL/GenBank/DDBJ databases">
        <title>Deep-cultivation of Planctomycetes and their phenomic and genomic characterization uncovers novel biology.</title>
        <authorList>
            <person name="Wiegand S."/>
            <person name="Jogler M."/>
            <person name="Boedeker C."/>
            <person name="Pinto D."/>
            <person name="Vollmers J."/>
            <person name="Rivas-Marin E."/>
            <person name="Kohn T."/>
            <person name="Peeters S.H."/>
            <person name="Heuer A."/>
            <person name="Rast P."/>
            <person name="Oberbeckmann S."/>
            <person name="Bunk B."/>
            <person name="Jeske O."/>
            <person name="Meyerdierks A."/>
            <person name="Storesund J.E."/>
            <person name="Kallscheuer N."/>
            <person name="Luecker S."/>
            <person name="Lage O.M."/>
            <person name="Pohl T."/>
            <person name="Merkel B.J."/>
            <person name="Hornburger P."/>
            <person name="Mueller R.-W."/>
            <person name="Bruemmer F."/>
            <person name="Labrenz M."/>
            <person name="Spormann A.M."/>
            <person name="Op den Camp H."/>
            <person name="Overmann J."/>
            <person name="Amann R."/>
            <person name="Jetten M.S.M."/>
            <person name="Mascher T."/>
            <person name="Medema M.H."/>
            <person name="Devos D.P."/>
            <person name="Kaster A.-K."/>
            <person name="Ovreas L."/>
            <person name="Rohde M."/>
            <person name="Galperin M.Y."/>
            <person name="Jogler C."/>
        </authorList>
    </citation>
    <scope>NUCLEOTIDE SEQUENCE [LARGE SCALE GENOMIC DNA]</scope>
    <source>
        <strain evidence="6 7">Pla85_3_4</strain>
    </source>
</reference>
<dbReference type="InterPro" id="IPR039420">
    <property type="entry name" value="WalR-like"/>
</dbReference>
<gene>
    <name evidence="6" type="primary">nreC_2</name>
    <name evidence="6" type="ORF">Pla8534_68840</name>
</gene>
<evidence type="ECO:0000256" key="2">
    <source>
        <dbReference type="ARBA" id="ARBA00023125"/>
    </source>
</evidence>
<dbReference type="SMART" id="SM00448">
    <property type="entry name" value="REC"/>
    <property type="match status" value="1"/>
</dbReference>
<name>A0A518E4H8_9BACT</name>
<dbReference type="AlphaFoldDB" id="A0A518E4H8"/>
<dbReference type="Pfam" id="PF00072">
    <property type="entry name" value="Response_reg"/>
    <property type="match status" value="1"/>
</dbReference>
<dbReference type="GO" id="GO:0006355">
    <property type="term" value="P:regulation of DNA-templated transcription"/>
    <property type="evidence" value="ECO:0007669"/>
    <property type="project" value="InterPro"/>
</dbReference>
<dbReference type="PROSITE" id="PS50110">
    <property type="entry name" value="RESPONSE_REGULATORY"/>
    <property type="match status" value="1"/>
</dbReference>
<dbReference type="Proteomes" id="UP000317648">
    <property type="component" value="Chromosome"/>
</dbReference>
<dbReference type="PANTHER" id="PTHR43214:SF43">
    <property type="entry name" value="TWO-COMPONENT RESPONSE REGULATOR"/>
    <property type="match status" value="1"/>
</dbReference>
<dbReference type="SMART" id="SM00421">
    <property type="entry name" value="HTH_LUXR"/>
    <property type="match status" value="1"/>
</dbReference>
<protein>
    <submittedName>
        <fullName evidence="6">Oxygen regulatory protein NreC</fullName>
    </submittedName>
</protein>
<dbReference type="CDD" id="cd17535">
    <property type="entry name" value="REC_NarL-like"/>
    <property type="match status" value="1"/>
</dbReference>
<dbReference type="Gene3D" id="3.40.50.2300">
    <property type="match status" value="1"/>
</dbReference>
<dbReference type="InterPro" id="IPR058245">
    <property type="entry name" value="NreC/VraR/RcsB-like_REC"/>
</dbReference>
<keyword evidence="7" id="KW-1185">Reference proteome</keyword>
<evidence type="ECO:0000256" key="3">
    <source>
        <dbReference type="PROSITE-ProRule" id="PRU00169"/>
    </source>
</evidence>
<dbReference type="GO" id="GO:0003677">
    <property type="term" value="F:DNA binding"/>
    <property type="evidence" value="ECO:0007669"/>
    <property type="project" value="UniProtKB-KW"/>
</dbReference>
<evidence type="ECO:0000259" key="5">
    <source>
        <dbReference type="PROSITE" id="PS50110"/>
    </source>
</evidence>
<proteinExistence type="predicted"/>
<dbReference type="InterPro" id="IPR011006">
    <property type="entry name" value="CheY-like_superfamily"/>
</dbReference>
<dbReference type="SUPFAM" id="SSF46894">
    <property type="entry name" value="C-terminal effector domain of the bipartite response regulators"/>
    <property type="match status" value="1"/>
</dbReference>
<evidence type="ECO:0000256" key="1">
    <source>
        <dbReference type="ARBA" id="ARBA00022553"/>
    </source>
</evidence>
<feature type="domain" description="Response regulatory" evidence="5">
    <location>
        <begin position="14"/>
        <end position="130"/>
    </location>
</feature>
<dbReference type="EMBL" id="CP036433">
    <property type="protein sequence ID" value="QDU98973.1"/>
    <property type="molecule type" value="Genomic_DNA"/>
</dbReference>
<dbReference type="RefSeq" id="WP_197442804.1">
    <property type="nucleotide sequence ID" value="NZ_CP036433.1"/>
</dbReference>
<dbReference type="InterPro" id="IPR000792">
    <property type="entry name" value="Tscrpt_reg_LuxR_C"/>
</dbReference>
<sequence>MSAPRTQLAGELARIMIVDDHPTVREGLAGRVVSQPDMVVCGEAIDVREALEKVSECRPDLMIVDISLKNSDGLELIKAVRARHKKVRLLVHSMYDESVYAERSLKAGASGYVNKEADPGVVIEAMHEVLAGGIYLSPAMKSEILGRAVSHIPANVDPVASLTDRQLEIFRLIAEGKTTSQIAARLQISVHTVETHRDNIKRRLNVSSMTELTRMSVMWDSENR</sequence>
<evidence type="ECO:0000259" key="4">
    <source>
        <dbReference type="PROSITE" id="PS50043"/>
    </source>
</evidence>
<keyword evidence="1 3" id="KW-0597">Phosphoprotein</keyword>
<evidence type="ECO:0000313" key="6">
    <source>
        <dbReference type="EMBL" id="QDU98973.1"/>
    </source>
</evidence>
<dbReference type="KEGG" id="lcre:Pla8534_68840"/>
<evidence type="ECO:0000313" key="7">
    <source>
        <dbReference type="Proteomes" id="UP000317648"/>
    </source>
</evidence>
<dbReference type="CDD" id="cd06170">
    <property type="entry name" value="LuxR_C_like"/>
    <property type="match status" value="1"/>
</dbReference>
<organism evidence="6 7">
    <name type="scientific">Lignipirellula cremea</name>
    <dbReference type="NCBI Taxonomy" id="2528010"/>
    <lineage>
        <taxon>Bacteria</taxon>
        <taxon>Pseudomonadati</taxon>
        <taxon>Planctomycetota</taxon>
        <taxon>Planctomycetia</taxon>
        <taxon>Pirellulales</taxon>
        <taxon>Pirellulaceae</taxon>
        <taxon>Lignipirellula</taxon>
    </lineage>
</organism>
<dbReference type="Pfam" id="PF00196">
    <property type="entry name" value="GerE"/>
    <property type="match status" value="1"/>
</dbReference>
<feature type="domain" description="HTH luxR-type" evidence="4">
    <location>
        <begin position="155"/>
        <end position="220"/>
    </location>
</feature>
<dbReference type="PRINTS" id="PR00038">
    <property type="entry name" value="HTHLUXR"/>
</dbReference>
<dbReference type="SUPFAM" id="SSF52172">
    <property type="entry name" value="CheY-like"/>
    <property type="match status" value="1"/>
</dbReference>
<dbReference type="PROSITE" id="PS50043">
    <property type="entry name" value="HTH_LUXR_2"/>
    <property type="match status" value="1"/>
</dbReference>
<dbReference type="GO" id="GO:0000160">
    <property type="term" value="P:phosphorelay signal transduction system"/>
    <property type="evidence" value="ECO:0007669"/>
    <property type="project" value="InterPro"/>
</dbReference>
<dbReference type="PROSITE" id="PS00622">
    <property type="entry name" value="HTH_LUXR_1"/>
    <property type="match status" value="1"/>
</dbReference>